<dbReference type="Pfam" id="PF00392">
    <property type="entry name" value="GntR"/>
    <property type="match status" value="1"/>
</dbReference>
<evidence type="ECO:0000259" key="6">
    <source>
        <dbReference type="PROSITE" id="PS50949"/>
    </source>
</evidence>
<protein>
    <submittedName>
        <fullName evidence="7">GntR family transcriptional regulator</fullName>
    </submittedName>
</protein>
<reference evidence="7 8" key="1">
    <citation type="submission" date="2017-10" db="EMBL/GenBank/DDBJ databases">
        <title>Comparative genomics between pathogenic Norcardia.</title>
        <authorList>
            <person name="Zeng L."/>
        </authorList>
    </citation>
    <scope>NUCLEOTIDE SEQUENCE [LARGE SCALE GENOMIC DNA]</scope>
    <source>
        <strain evidence="7 8">NC_YFY_NT001</strain>
    </source>
</reference>
<dbReference type="CDD" id="cd00609">
    <property type="entry name" value="AAT_like"/>
    <property type="match status" value="1"/>
</dbReference>
<evidence type="ECO:0000256" key="5">
    <source>
        <dbReference type="ARBA" id="ARBA00023163"/>
    </source>
</evidence>
<dbReference type="GeneID" id="88361268"/>
<evidence type="ECO:0000256" key="4">
    <source>
        <dbReference type="ARBA" id="ARBA00023125"/>
    </source>
</evidence>
<feature type="domain" description="HTH gntR-type" evidence="6">
    <location>
        <begin position="18"/>
        <end position="86"/>
    </location>
</feature>
<dbReference type="Proteomes" id="UP000221961">
    <property type="component" value="Chromosome"/>
</dbReference>
<dbReference type="GO" id="GO:0030170">
    <property type="term" value="F:pyridoxal phosphate binding"/>
    <property type="evidence" value="ECO:0007669"/>
    <property type="project" value="InterPro"/>
</dbReference>
<dbReference type="InterPro" id="IPR051446">
    <property type="entry name" value="HTH_trans_reg/aminotransferase"/>
</dbReference>
<dbReference type="Gene3D" id="1.10.10.10">
    <property type="entry name" value="Winged helix-like DNA-binding domain superfamily/Winged helix DNA-binding domain"/>
    <property type="match status" value="1"/>
</dbReference>
<evidence type="ECO:0000256" key="3">
    <source>
        <dbReference type="ARBA" id="ARBA00023015"/>
    </source>
</evidence>
<dbReference type="InterPro" id="IPR036388">
    <property type="entry name" value="WH-like_DNA-bd_sf"/>
</dbReference>
<dbReference type="InterPro" id="IPR015424">
    <property type="entry name" value="PyrdxlP-dep_Trfase"/>
</dbReference>
<keyword evidence="4" id="KW-0238">DNA-binding</keyword>
<dbReference type="AlphaFoldDB" id="A0A291RPR4"/>
<dbReference type="InterPro" id="IPR036390">
    <property type="entry name" value="WH_DNA-bd_sf"/>
</dbReference>
<keyword evidence="2" id="KW-0663">Pyridoxal phosphate</keyword>
<dbReference type="KEGG" id="ntp:CRH09_28660"/>
<name>A0A291RPR4_9NOCA</name>
<sequence>MEPIELADRLGRWSAGRGPLYLLLAGRLRMLIDDGELPPGALLPPDRALAKTLAVGRSTVVAAYDLLSVEGRVVRRQGSGTRVAGLDAPPVRDTTHSPAFLHLLEPDADVIALACAAPVTPPPEVVQAYGAILPDLAALDGDIGYRPTGHPLLRNAIAERYRARGVPTDPEQIIVTGGGQQALSLLARALLRPGDRVLVEAPTYPGALEAFREVAAVPQAGPIGLGPIGHAALAYVVPTYQNPTGAVLSALSRRALTESARGSGVPLIDDEVLADLGFPGTEPPPLPLAAYDESVISVGSLSKILWGGMRVGWVRAPIPIIARLSRLRAVHDLGGNIPAQLAAARLLPELDHLCDRITKERKESHDTLVSELTTRIPDWNVPPVPGGQTLWIRLPHGDGTSFAQRALRHGVAILPGTGLDPSGTSTTHIRISFVATPTTLREAAHRLATAWRTYEPPAHPVANSPSLAV</sequence>
<accession>A0A291RPR4</accession>
<dbReference type="GO" id="GO:0003700">
    <property type="term" value="F:DNA-binding transcription factor activity"/>
    <property type="evidence" value="ECO:0007669"/>
    <property type="project" value="InterPro"/>
</dbReference>
<evidence type="ECO:0000256" key="1">
    <source>
        <dbReference type="ARBA" id="ARBA00005384"/>
    </source>
</evidence>
<evidence type="ECO:0000256" key="2">
    <source>
        <dbReference type="ARBA" id="ARBA00022898"/>
    </source>
</evidence>
<dbReference type="RefSeq" id="WP_098696573.1">
    <property type="nucleotide sequence ID" value="NZ_CP023778.1"/>
</dbReference>
<organism evidence="7 8">
    <name type="scientific">Nocardia terpenica</name>
    <dbReference type="NCBI Taxonomy" id="455432"/>
    <lineage>
        <taxon>Bacteria</taxon>
        <taxon>Bacillati</taxon>
        <taxon>Actinomycetota</taxon>
        <taxon>Actinomycetes</taxon>
        <taxon>Mycobacteriales</taxon>
        <taxon>Nocardiaceae</taxon>
        <taxon>Nocardia</taxon>
    </lineage>
</organism>
<comment type="similarity">
    <text evidence="1">In the C-terminal section; belongs to the class-I pyridoxal-phosphate-dependent aminotransferase family.</text>
</comment>
<dbReference type="PANTHER" id="PTHR46577">
    <property type="entry name" value="HTH-TYPE TRANSCRIPTIONAL REGULATORY PROTEIN GABR"/>
    <property type="match status" value="1"/>
</dbReference>
<dbReference type="CDD" id="cd07377">
    <property type="entry name" value="WHTH_GntR"/>
    <property type="match status" value="1"/>
</dbReference>
<dbReference type="SUPFAM" id="SSF46785">
    <property type="entry name" value="Winged helix' DNA-binding domain"/>
    <property type="match status" value="1"/>
</dbReference>
<keyword evidence="5" id="KW-0804">Transcription</keyword>
<dbReference type="PANTHER" id="PTHR46577:SF1">
    <property type="entry name" value="HTH-TYPE TRANSCRIPTIONAL REGULATORY PROTEIN GABR"/>
    <property type="match status" value="1"/>
</dbReference>
<evidence type="ECO:0000313" key="8">
    <source>
        <dbReference type="Proteomes" id="UP000221961"/>
    </source>
</evidence>
<dbReference type="SMART" id="SM00345">
    <property type="entry name" value="HTH_GNTR"/>
    <property type="match status" value="1"/>
</dbReference>
<dbReference type="Pfam" id="PF00155">
    <property type="entry name" value="Aminotran_1_2"/>
    <property type="match status" value="2"/>
</dbReference>
<dbReference type="InterPro" id="IPR004839">
    <property type="entry name" value="Aminotransferase_I/II_large"/>
</dbReference>
<dbReference type="InterPro" id="IPR015421">
    <property type="entry name" value="PyrdxlP-dep_Trfase_major"/>
</dbReference>
<dbReference type="PROSITE" id="PS50949">
    <property type="entry name" value="HTH_GNTR"/>
    <property type="match status" value="1"/>
</dbReference>
<dbReference type="GO" id="GO:0003677">
    <property type="term" value="F:DNA binding"/>
    <property type="evidence" value="ECO:0007669"/>
    <property type="project" value="UniProtKB-KW"/>
</dbReference>
<keyword evidence="3" id="KW-0805">Transcription regulation</keyword>
<dbReference type="InterPro" id="IPR000524">
    <property type="entry name" value="Tscrpt_reg_HTH_GntR"/>
</dbReference>
<proteinExistence type="inferred from homology"/>
<evidence type="ECO:0000313" key="7">
    <source>
        <dbReference type="EMBL" id="ATL69556.1"/>
    </source>
</evidence>
<gene>
    <name evidence="7" type="ORF">CRH09_28660</name>
</gene>
<dbReference type="EMBL" id="CP023778">
    <property type="protein sequence ID" value="ATL69556.1"/>
    <property type="molecule type" value="Genomic_DNA"/>
</dbReference>
<dbReference type="Gene3D" id="3.40.640.10">
    <property type="entry name" value="Type I PLP-dependent aspartate aminotransferase-like (Major domain)"/>
    <property type="match status" value="1"/>
</dbReference>
<dbReference type="SUPFAM" id="SSF53383">
    <property type="entry name" value="PLP-dependent transferases"/>
    <property type="match status" value="1"/>
</dbReference>